<comment type="subcellular location">
    <subcellularLocation>
        <location evidence="1">Cell inner membrane</location>
        <topology evidence="1">Multi-pass membrane protein</topology>
    </subcellularLocation>
</comment>
<dbReference type="InterPro" id="IPR004513">
    <property type="entry name" value="FtsX"/>
</dbReference>
<keyword evidence="17" id="KW-1185">Reference proteome</keyword>
<evidence type="ECO:0000259" key="14">
    <source>
        <dbReference type="Pfam" id="PF02687"/>
    </source>
</evidence>
<dbReference type="NCBIfam" id="TIGR00439">
    <property type="entry name" value="FtsX_Gneg"/>
    <property type="match status" value="1"/>
</dbReference>
<feature type="domain" description="ABC3 transporter permease C-terminal" evidence="14">
    <location>
        <begin position="182"/>
        <end position="302"/>
    </location>
</feature>
<keyword evidence="10 12" id="KW-0472">Membrane</keyword>
<dbReference type="HOGENOM" id="CLU_073546_4_1_7"/>
<dbReference type="PIRSF" id="PIRSF003097">
    <property type="entry name" value="FtsX"/>
    <property type="match status" value="1"/>
</dbReference>
<proteinExistence type="inferred from homology"/>
<comment type="similarity">
    <text evidence="2 12">Belongs to the ABC-4 integral membrane protein family. FtsX subfamily.</text>
</comment>
<dbReference type="Proteomes" id="UP000035036">
    <property type="component" value="Chromosome"/>
</dbReference>
<dbReference type="Pfam" id="PF18075">
    <property type="entry name" value="FtsX_ECD"/>
    <property type="match status" value="1"/>
</dbReference>
<dbReference type="InterPro" id="IPR047590">
    <property type="entry name" value="FtsX_proteobact-type"/>
</dbReference>
<dbReference type="STRING" id="483547.GSUB_06110"/>
<name>A0A0B5FRL3_9BACT</name>
<evidence type="ECO:0000256" key="4">
    <source>
        <dbReference type="ARBA" id="ARBA00021907"/>
    </source>
</evidence>
<feature type="transmembrane region" description="Helical" evidence="13">
    <location>
        <begin position="175"/>
        <end position="198"/>
    </location>
</feature>
<reference evidence="16 17" key="1">
    <citation type="journal article" date="2015" name="Genome Announc.">
        <title>Genomes of Geoalkalibacter ferrihydriticus Z-0531T and Geoalkalibacter subterraneus Red1T, Two Haloalkaliphilic Metal-Reducing Deltaproteobacteria.</title>
        <authorList>
            <person name="Badalamenti J.P."/>
            <person name="Krajmalnik-Brown R."/>
            <person name="Torres C.I."/>
            <person name="Bond D.R."/>
        </authorList>
    </citation>
    <scope>NUCLEOTIDE SEQUENCE [LARGE SCALE GENOMIC DNA]</scope>
    <source>
        <strain evidence="16 17">Red1</strain>
    </source>
</reference>
<dbReference type="InterPro" id="IPR040690">
    <property type="entry name" value="FtsX_ECD"/>
</dbReference>
<keyword evidence="5 12" id="KW-1003">Cell membrane</keyword>
<keyword evidence="11 12" id="KW-0131">Cell cycle</keyword>
<protein>
    <recommendedName>
        <fullName evidence="4 12">Cell division protein FtsX</fullName>
    </recommendedName>
</protein>
<keyword evidence="6" id="KW-0997">Cell inner membrane</keyword>
<evidence type="ECO:0000256" key="2">
    <source>
        <dbReference type="ARBA" id="ARBA00007379"/>
    </source>
</evidence>
<accession>A0A0B5FRL3</accession>
<feature type="transmembrane region" description="Helical" evidence="13">
    <location>
        <begin position="235"/>
        <end position="254"/>
    </location>
</feature>
<evidence type="ECO:0000256" key="10">
    <source>
        <dbReference type="ARBA" id="ARBA00023136"/>
    </source>
</evidence>
<dbReference type="PANTHER" id="PTHR47755">
    <property type="entry name" value="CELL DIVISION PROTEIN FTSX"/>
    <property type="match status" value="1"/>
</dbReference>
<evidence type="ECO:0000256" key="13">
    <source>
        <dbReference type="SAM" id="Phobius"/>
    </source>
</evidence>
<dbReference type="PANTHER" id="PTHR47755:SF1">
    <property type="entry name" value="CELL DIVISION PROTEIN FTSX"/>
    <property type="match status" value="1"/>
</dbReference>
<sequence length="303" mass="33368">MERVETVDTFRYFIRRAVRNMRQSPFLCIAAVATTALALAIVGFFAIIVFNVEKLTSRWGEEVEVIAYLDEVPETEVLQKRIAQIEAMPEVDRVNLVTRAQAFERFRERLGPHAELLDGVDPEILPASLEISLSPDLRDRQGVDQLVASLKQQAGLSDLRYGHEWLAKFESFMSLVRLVGVILGGFLLFAALFIVSNTIRLTLFARREELEIMALVGATPLFIKIPFIIEGAVQGVAGGLLALTGVYLVFALFLQQGLQTVLLAAGGQQVVFLPSAYLVGLILLGLLLGIGGSLGALRKFVRI</sequence>
<evidence type="ECO:0000256" key="3">
    <source>
        <dbReference type="ARBA" id="ARBA00011160"/>
    </source>
</evidence>
<keyword evidence="9 13" id="KW-1133">Transmembrane helix</keyword>
<dbReference type="InterPro" id="IPR003838">
    <property type="entry name" value="ABC3_permease_C"/>
</dbReference>
<gene>
    <name evidence="16" type="ORF">GSUB_06110</name>
</gene>
<evidence type="ECO:0000256" key="9">
    <source>
        <dbReference type="ARBA" id="ARBA00022989"/>
    </source>
</evidence>
<evidence type="ECO:0000313" key="16">
    <source>
        <dbReference type="EMBL" id="AJF06211.1"/>
    </source>
</evidence>
<dbReference type="KEGG" id="gsb:GSUB_06110"/>
<feature type="transmembrane region" description="Helical" evidence="13">
    <location>
        <begin position="26"/>
        <end position="50"/>
    </location>
</feature>
<organism evidence="16 17">
    <name type="scientific">Geoalkalibacter subterraneus</name>
    <dbReference type="NCBI Taxonomy" id="483547"/>
    <lineage>
        <taxon>Bacteria</taxon>
        <taxon>Pseudomonadati</taxon>
        <taxon>Thermodesulfobacteriota</taxon>
        <taxon>Desulfuromonadia</taxon>
        <taxon>Desulfuromonadales</taxon>
        <taxon>Geoalkalibacteraceae</taxon>
        <taxon>Geoalkalibacter</taxon>
    </lineage>
</organism>
<evidence type="ECO:0000256" key="6">
    <source>
        <dbReference type="ARBA" id="ARBA00022519"/>
    </source>
</evidence>
<evidence type="ECO:0000256" key="1">
    <source>
        <dbReference type="ARBA" id="ARBA00004429"/>
    </source>
</evidence>
<evidence type="ECO:0000256" key="7">
    <source>
        <dbReference type="ARBA" id="ARBA00022618"/>
    </source>
</evidence>
<keyword evidence="7 12" id="KW-0132">Cell division</keyword>
<dbReference type="EMBL" id="CP010311">
    <property type="protein sequence ID" value="AJF06211.1"/>
    <property type="molecule type" value="Genomic_DNA"/>
</dbReference>
<feature type="transmembrane region" description="Helical" evidence="13">
    <location>
        <begin position="275"/>
        <end position="297"/>
    </location>
</feature>
<evidence type="ECO:0000256" key="5">
    <source>
        <dbReference type="ARBA" id="ARBA00022475"/>
    </source>
</evidence>
<dbReference type="Pfam" id="PF02687">
    <property type="entry name" value="FtsX"/>
    <property type="match status" value="1"/>
</dbReference>
<evidence type="ECO:0000256" key="11">
    <source>
        <dbReference type="ARBA" id="ARBA00023306"/>
    </source>
</evidence>
<dbReference type="AlphaFoldDB" id="A0A0B5FRL3"/>
<evidence type="ECO:0000256" key="8">
    <source>
        <dbReference type="ARBA" id="ARBA00022692"/>
    </source>
</evidence>
<dbReference type="Gene3D" id="3.30.70.3040">
    <property type="match status" value="1"/>
</dbReference>
<dbReference type="GO" id="GO:0051301">
    <property type="term" value="P:cell division"/>
    <property type="evidence" value="ECO:0007669"/>
    <property type="project" value="UniProtKB-KW"/>
</dbReference>
<evidence type="ECO:0000256" key="12">
    <source>
        <dbReference type="PIRNR" id="PIRNR003097"/>
    </source>
</evidence>
<feature type="domain" description="FtsX extracellular" evidence="15">
    <location>
        <begin position="63"/>
        <end position="156"/>
    </location>
</feature>
<dbReference type="GO" id="GO:0032153">
    <property type="term" value="C:cell division site"/>
    <property type="evidence" value="ECO:0007669"/>
    <property type="project" value="TreeGrafter"/>
</dbReference>
<keyword evidence="8 13" id="KW-0812">Transmembrane</keyword>
<dbReference type="GO" id="GO:0005886">
    <property type="term" value="C:plasma membrane"/>
    <property type="evidence" value="ECO:0007669"/>
    <property type="project" value="UniProtKB-SubCell"/>
</dbReference>
<comment type="subunit">
    <text evidence="3">Forms a membrane-associated complex with FtsE.</text>
</comment>
<evidence type="ECO:0000313" key="17">
    <source>
        <dbReference type="Proteomes" id="UP000035036"/>
    </source>
</evidence>
<evidence type="ECO:0000259" key="15">
    <source>
        <dbReference type="Pfam" id="PF18075"/>
    </source>
</evidence>